<dbReference type="Proteomes" id="UP000017170">
    <property type="component" value="Unassembled WGS sequence"/>
</dbReference>
<evidence type="ECO:0000256" key="2">
    <source>
        <dbReference type="SAM" id="Phobius"/>
    </source>
</evidence>
<protein>
    <recommendedName>
        <fullName evidence="5">BhlA holin family protein</fullName>
    </recommendedName>
</protein>
<organism evidence="3 4">
    <name type="scientific">Alkalihalophilus marmarensis DSM 21297</name>
    <dbReference type="NCBI Taxonomy" id="1188261"/>
    <lineage>
        <taxon>Bacteria</taxon>
        <taxon>Bacillati</taxon>
        <taxon>Bacillota</taxon>
        <taxon>Bacilli</taxon>
        <taxon>Bacillales</taxon>
        <taxon>Bacillaceae</taxon>
        <taxon>Alkalihalophilus</taxon>
    </lineage>
</organism>
<evidence type="ECO:0008006" key="5">
    <source>
        <dbReference type="Google" id="ProtNLM"/>
    </source>
</evidence>
<keyword evidence="2" id="KW-0812">Transmembrane</keyword>
<keyword evidence="2" id="KW-1133">Transmembrane helix</keyword>
<proteinExistence type="predicted"/>
<name>U6SSY4_9BACI</name>
<evidence type="ECO:0000256" key="1">
    <source>
        <dbReference type="SAM" id="Coils"/>
    </source>
</evidence>
<feature type="coiled-coil region" evidence="1">
    <location>
        <begin position="46"/>
        <end position="73"/>
    </location>
</feature>
<gene>
    <name evidence="3" type="ORF">A33I_08570</name>
</gene>
<dbReference type="AlphaFoldDB" id="U6SSY4"/>
<reference evidence="3 4" key="1">
    <citation type="journal article" date="2013" name="Genome Announc.">
        <title>Genome Sequence of the Extreme Obligate Alkaliphile Bacillus marmarensis Strain DSM 21297.</title>
        <authorList>
            <person name="Wernick D.G."/>
            <person name="Choi K.Y."/>
            <person name="Tat C.A."/>
            <person name="Lafontaine Rivera J.G."/>
            <person name="Liao J.C."/>
        </authorList>
    </citation>
    <scope>NUCLEOTIDE SEQUENCE [LARGE SCALE GENOMIC DNA]</scope>
    <source>
        <strain evidence="3 4">DSM 21297</strain>
    </source>
</reference>
<keyword evidence="4" id="KW-1185">Reference proteome</keyword>
<keyword evidence="1" id="KW-0175">Coiled coil</keyword>
<dbReference type="PATRIC" id="fig|1188261.3.peg.1109"/>
<accession>U6SSY4</accession>
<feature type="transmembrane region" description="Helical" evidence="2">
    <location>
        <begin position="25"/>
        <end position="43"/>
    </location>
</feature>
<evidence type="ECO:0000313" key="3">
    <source>
        <dbReference type="EMBL" id="ERN54015.1"/>
    </source>
</evidence>
<sequence length="81" mass="9796">MEEQSLIMVYNIALMPMRGEQMLDFFFSNLFYIALIILVLLFIRINSSYSKRRAKVNEDMKQLQQRVNELERKQDSPYKEK</sequence>
<evidence type="ECO:0000313" key="4">
    <source>
        <dbReference type="Proteomes" id="UP000017170"/>
    </source>
</evidence>
<dbReference type="EMBL" id="ATAE01000009">
    <property type="protein sequence ID" value="ERN54015.1"/>
    <property type="molecule type" value="Genomic_DNA"/>
</dbReference>
<comment type="caution">
    <text evidence="3">The sequence shown here is derived from an EMBL/GenBank/DDBJ whole genome shotgun (WGS) entry which is preliminary data.</text>
</comment>
<keyword evidence="2" id="KW-0472">Membrane</keyword>